<evidence type="ECO:0000313" key="5">
    <source>
        <dbReference type="Proteomes" id="UP000271554"/>
    </source>
</evidence>
<dbReference type="GO" id="GO:0102208">
    <property type="term" value="F:2-polyprenyl-6-hydroxyphenol methylase activity"/>
    <property type="evidence" value="ECO:0007669"/>
    <property type="project" value="UniProtKB-EC"/>
</dbReference>
<dbReference type="InterPro" id="IPR013217">
    <property type="entry name" value="Methyltransf_12"/>
</dbReference>
<dbReference type="KEGG" id="shun:DWB77_00048"/>
<protein>
    <submittedName>
        <fullName evidence="4">Ubiquinone biosynthesis O-methyltransferase</fullName>
        <ecNumber evidence="4">2.1.1.222</ecNumber>
    </submittedName>
</protein>
<dbReference type="InterPro" id="IPR029063">
    <property type="entry name" value="SAM-dependent_MTases_sf"/>
</dbReference>
<keyword evidence="1 4" id="KW-0489">Methyltransferase</keyword>
<dbReference type="CDD" id="cd02440">
    <property type="entry name" value="AdoMet_MTases"/>
    <property type="match status" value="1"/>
</dbReference>
<evidence type="ECO:0000313" key="4">
    <source>
        <dbReference type="EMBL" id="AYG77941.1"/>
    </source>
</evidence>
<feature type="domain" description="Methyltransferase type 12" evidence="3">
    <location>
        <begin position="53"/>
        <end position="151"/>
    </location>
</feature>
<keyword evidence="5" id="KW-1185">Reference proteome</keyword>
<dbReference type="RefSeq" id="WP_120719344.1">
    <property type="nucleotide sequence ID" value="NZ_CP032698.1"/>
</dbReference>
<proteinExistence type="predicted"/>
<dbReference type="AlphaFoldDB" id="A0A387H601"/>
<reference evidence="4 5" key="1">
    <citation type="submission" date="2018-10" db="EMBL/GenBank/DDBJ databases">
        <title>Relationship between Morphology and Antimicrobial Activity in Streptomyces.</title>
        <authorList>
            <person name="Kang H.J."/>
            <person name="Kim S.B."/>
        </authorList>
    </citation>
    <scope>NUCLEOTIDE SEQUENCE [LARGE SCALE GENOMIC DNA]</scope>
    <source>
        <strain evidence="4 5">BH38</strain>
    </source>
</reference>
<evidence type="ECO:0000259" key="3">
    <source>
        <dbReference type="Pfam" id="PF08242"/>
    </source>
</evidence>
<dbReference type="InterPro" id="IPR051052">
    <property type="entry name" value="Diverse_substrate_MTase"/>
</dbReference>
<dbReference type="Proteomes" id="UP000271554">
    <property type="component" value="Chromosome"/>
</dbReference>
<keyword evidence="4" id="KW-0830">Ubiquinone</keyword>
<accession>A0A387H601</accession>
<dbReference type="Gene3D" id="3.40.50.150">
    <property type="entry name" value="Vaccinia Virus protein VP39"/>
    <property type="match status" value="1"/>
</dbReference>
<organism evidence="4 5">
    <name type="scientific">Streptomyces hundungensis</name>
    <dbReference type="NCBI Taxonomy" id="1077946"/>
    <lineage>
        <taxon>Bacteria</taxon>
        <taxon>Bacillati</taxon>
        <taxon>Actinomycetota</taxon>
        <taxon>Actinomycetes</taxon>
        <taxon>Kitasatosporales</taxon>
        <taxon>Streptomycetaceae</taxon>
        <taxon>Streptomyces</taxon>
    </lineage>
</organism>
<evidence type="ECO:0000256" key="1">
    <source>
        <dbReference type="ARBA" id="ARBA00022603"/>
    </source>
</evidence>
<sequence>MIIEEQRTAAHWDLAYRHGAVFEPVTRNEAALFKRSVRTIREANDMRVGCRAVDIGCGTGEWTRALAAMGTEVRGFDFSSVALSKARNLSLGARAGQHPTYERWDVNTDPIPAFLAPNSIDIVTCRLSLSYLDVARFLTDVRRWLAPEGVLHVVTKVAEKLPAAPETGAHQVPHRGLTKDQLSALRQRWRSLDHYRLDADGETIALVLQNPVDSSLA</sequence>
<dbReference type="PANTHER" id="PTHR44942:SF4">
    <property type="entry name" value="METHYLTRANSFERASE TYPE 11 DOMAIN-CONTAINING PROTEIN"/>
    <property type="match status" value="1"/>
</dbReference>
<dbReference type="SUPFAM" id="SSF53335">
    <property type="entry name" value="S-adenosyl-L-methionine-dependent methyltransferases"/>
    <property type="match status" value="1"/>
</dbReference>
<dbReference type="GO" id="GO:0032259">
    <property type="term" value="P:methylation"/>
    <property type="evidence" value="ECO:0007669"/>
    <property type="project" value="UniProtKB-KW"/>
</dbReference>
<dbReference type="OrthoDB" id="4256819at2"/>
<evidence type="ECO:0000256" key="2">
    <source>
        <dbReference type="ARBA" id="ARBA00022679"/>
    </source>
</evidence>
<keyword evidence="2 4" id="KW-0808">Transferase</keyword>
<dbReference type="EC" id="2.1.1.222" evidence="4"/>
<gene>
    <name evidence="4" type="primary">ubiG_2</name>
    <name evidence="4" type="ORF">DWB77_00048</name>
</gene>
<dbReference type="PANTHER" id="PTHR44942">
    <property type="entry name" value="METHYLTRANSF_11 DOMAIN-CONTAINING PROTEIN"/>
    <property type="match status" value="1"/>
</dbReference>
<name>A0A387H601_9ACTN</name>
<dbReference type="Pfam" id="PF08242">
    <property type="entry name" value="Methyltransf_12"/>
    <property type="match status" value="1"/>
</dbReference>
<dbReference type="EMBL" id="CP032698">
    <property type="protein sequence ID" value="AYG77941.1"/>
    <property type="molecule type" value="Genomic_DNA"/>
</dbReference>